<dbReference type="Gene3D" id="3.90.226.10">
    <property type="entry name" value="2-enoyl-CoA Hydratase, Chain A, domain 1"/>
    <property type="match status" value="1"/>
</dbReference>
<feature type="region of interest" description="Disordered" evidence="7">
    <location>
        <begin position="34"/>
        <end position="85"/>
    </location>
</feature>
<dbReference type="RefSeq" id="WP_344671411.1">
    <property type="nucleotide sequence ID" value="NZ_BAAAQN010000081.1"/>
</dbReference>
<dbReference type="CDD" id="cd07562">
    <property type="entry name" value="Peptidase_S41_TRI"/>
    <property type="match status" value="1"/>
</dbReference>
<dbReference type="InterPro" id="IPR036034">
    <property type="entry name" value="PDZ_sf"/>
</dbReference>
<comment type="subcellular location">
    <subcellularLocation>
        <location evidence="1">Cytoplasm</location>
    </subcellularLocation>
</comment>
<comment type="similarity">
    <text evidence="2">Belongs to the peptidase S41B family.</text>
</comment>
<dbReference type="EMBL" id="BAAAQN010000081">
    <property type="protein sequence ID" value="GAA2060968.1"/>
    <property type="molecule type" value="Genomic_DNA"/>
</dbReference>
<dbReference type="SMART" id="SM00245">
    <property type="entry name" value="TSPc"/>
    <property type="match status" value="1"/>
</dbReference>
<reference evidence="10" key="1">
    <citation type="journal article" date="2019" name="Int. J. Syst. Evol. Microbiol.">
        <title>The Global Catalogue of Microorganisms (GCM) 10K type strain sequencing project: providing services to taxonomists for standard genome sequencing and annotation.</title>
        <authorList>
            <consortium name="The Broad Institute Genomics Platform"/>
            <consortium name="The Broad Institute Genome Sequencing Center for Infectious Disease"/>
            <person name="Wu L."/>
            <person name="Ma J."/>
        </authorList>
    </citation>
    <scope>NUCLEOTIDE SEQUENCE [LARGE SCALE GENOMIC DNA]</scope>
    <source>
        <strain evidence="10">JCM 16014</strain>
    </source>
</reference>
<evidence type="ECO:0000256" key="5">
    <source>
        <dbReference type="ARBA" id="ARBA00022801"/>
    </source>
</evidence>
<accession>A0ABP5H2E2</accession>
<dbReference type="Gene3D" id="3.30.750.44">
    <property type="match status" value="1"/>
</dbReference>
<comment type="caution">
    <text evidence="9">The sequence shown here is derived from an EMBL/GenBank/DDBJ whole genome shotgun (WGS) entry which is preliminary data.</text>
</comment>
<evidence type="ECO:0000259" key="8">
    <source>
        <dbReference type="SMART" id="SM00245"/>
    </source>
</evidence>
<evidence type="ECO:0000256" key="3">
    <source>
        <dbReference type="ARBA" id="ARBA00022490"/>
    </source>
</evidence>
<feature type="compositionally biased region" description="Gly residues" evidence="7">
    <location>
        <begin position="35"/>
        <end position="56"/>
    </location>
</feature>
<feature type="domain" description="Tail specific protease" evidence="8">
    <location>
        <begin position="1009"/>
        <end position="1200"/>
    </location>
</feature>
<evidence type="ECO:0000256" key="4">
    <source>
        <dbReference type="ARBA" id="ARBA00022670"/>
    </source>
</evidence>
<dbReference type="InterPro" id="IPR029045">
    <property type="entry name" value="ClpP/crotonase-like_dom_sf"/>
</dbReference>
<dbReference type="Gene3D" id="2.120.10.60">
    <property type="entry name" value="Tricorn protease N-terminal domain"/>
    <property type="match status" value="1"/>
</dbReference>
<dbReference type="Gene3D" id="2.30.42.10">
    <property type="match status" value="1"/>
</dbReference>
<dbReference type="InterPro" id="IPR015943">
    <property type="entry name" value="WD40/YVTN_repeat-like_dom_sf"/>
</dbReference>
<evidence type="ECO:0000256" key="1">
    <source>
        <dbReference type="ARBA" id="ARBA00004496"/>
    </source>
</evidence>
<feature type="compositionally biased region" description="Gly residues" evidence="7">
    <location>
        <begin position="982"/>
        <end position="1006"/>
    </location>
</feature>
<feature type="compositionally biased region" description="Basic and acidic residues" evidence="7">
    <location>
        <begin position="663"/>
        <end position="682"/>
    </location>
</feature>
<keyword evidence="3" id="KW-0963">Cytoplasm</keyword>
<dbReference type="InterPro" id="IPR005151">
    <property type="entry name" value="Tail-specific_protease"/>
</dbReference>
<name>A0ABP5H2E2_9ACTN</name>
<dbReference type="Proteomes" id="UP001500751">
    <property type="component" value="Unassembled WGS sequence"/>
</dbReference>
<dbReference type="InterPro" id="IPR012393">
    <property type="entry name" value="Tricorn_protease"/>
</dbReference>
<proteinExistence type="inferred from homology"/>
<keyword evidence="6" id="KW-0720">Serine protease</keyword>
<evidence type="ECO:0000256" key="6">
    <source>
        <dbReference type="ARBA" id="ARBA00022825"/>
    </source>
</evidence>
<dbReference type="Pfam" id="PF14685">
    <property type="entry name" value="PDZ_Tricorn"/>
    <property type="match status" value="1"/>
</dbReference>
<keyword evidence="5" id="KW-0378">Hydrolase</keyword>
<feature type="compositionally biased region" description="Low complexity" evidence="7">
    <location>
        <begin position="57"/>
        <end position="66"/>
    </location>
</feature>
<dbReference type="Pfam" id="PF03572">
    <property type="entry name" value="Peptidase_S41"/>
    <property type="match status" value="1"/>
</dbReference>
<evidence type="ECO:0000313" key="9">
    <source>
        <dbReference type="EMBL" id="GAA2060968.1"/>
    </source>
</evidence>
<dbReference type="InterPro" id="IPR029414">
    <property type="entry name" value="Tricorn_PDZ"/>
</dbReference>
<feature type="compositionally biased region" description="Low complexity" evidence="7">
    <location>
        <begin position="428"/>
        <end position="444"/>
    </location>
</feature>
<feature type="region of interest" description="Disordered" evidence="7">
    <location>
        <begin position="980"/>
        <end position="1006"/>
    </location>
</feature>
<dbReference type="SUPFAM" id="SSF50156">
    <property type="entry name" value="PDZ domain-like"/>
    <property type="match status" value="1"/>
</dbReference>
<organism evidence="9 10">
    <name type="scientific">Catenulispora yoronensis</name>
    <dbReference type="NCBI Taxonomy" id="450799"/>
    <lineage>
        <taxon>Bacteria</taxon>
        <taxon>Bacillati</taxon>
        <taxon>Actinomycetota</taxon>
        <taxon>Actinomycetes</taxon>
        <taxon>Catenulisporales</taxon>
        <taxon>Catenulisporaceae</taxon>
        <taxon>Catenulispora</taxon>
    </lineage>
</organism>
<dbReference type="SUPFAM" id="SSF52096">
    <property type="entry name" value="ClpP/crotonase"/>
    <property type="match status" value="1"/>
</dbReference>
<dbReference type="InterPro" id="IPR028204">
    <property type="entry name" value="Tricorn_C1"/>
</dbReference>
<dbReference type="Pfam" id="PF26549">
    <property type="entry name" value="Tricorn_N"/>
    <property type="match status" value="1"/>
</dbReference>
<protein>
    <submittedName>
        <fullName evidence="9">S41 family peptidase</fullName>
    </submittedName>
</protein>
<dbReference type="PANTHER" id="PTHR43253:SF1">
    <property type="entry name" value="TRICORN PROTEASE HOMOLOG 2-RELATED"/>
    <property type="match status" value="1"/>
</dbReference>
<keyword evidence="10" id="KW-1185">Reference proteome</keyword>
<dbReference type="PANTHER" id="PTHR43253">
    <property type="entry name" value="TRICORN PROTEASE HOMOLOG 2-RELATED"/>
    <property type="match status" value="1"/>
</dbReference>
<feature type="region of interest" description="Disordered" evidence="7">
    <location>
        <begin position="427"/>
        <end position="450"/>
    </location>
</feature>
<dbReference type="SUPFAM" id="SSF82171">
    <property type="entry name" value="DPP6 N-terminal domain-like"/>
    <property type="match status" value="1"/>
</dbReference>
<evidence type="ECO:0000256" key="2">
    <source>
        <dbReference type="ARBA" id="ARBA00008524"/>
    </source>
</evidence>
<dbReference type="Pfam" id="PF14684">
    <property type="entry name" value="Tricorn_C1"/>
    <property type="match status" value="1"/>
</dbReference>
<evidence type="ECO:0000256" key="7">
    <source>
        <dbReference type="SAM" id="MobiDB-lite"/>
    </source>
</evidence>
<sequence length="1240" mass="131776">MAPTSYLRFPHLAGNLLTFVAEDDVWLAELPAGSADGGSGASGDSGAAGGASGAGAGAASAVGAAGTPSGPVRATRFTSDWQPARNPRLSPDGAYLAWARRRDGAPEAYVAPVEGGDAKRLTYWADERTDILDWLSPHEVIVAGGRLPMRGDVRAHAVPVEGGIPLVLPYGTVHGLAVHGPDGAVMTRRGIAHDASWWKRYRGGRAGKLWVDAQGSGDFRRILREHEGNIDRPMWVGGRAAFLSDASGVSELYSCLPDGTDLRQHTDEPDGFYARHASSDGTRVVFMRGGRLWLLDSLDDEARPLDVRLLGIRIGRAEFPAGAAKNLGGFAADRTGRAAAVEVRGTLHWLATKDGPARALAVTPGVRARMPVVLGETGYAAWVTDAGGEWSLEIGPVDGDADLDRDFGAVEVGLTIESVEVEVEVVESADSVDSADSVESTESAEPADSVGSAVLAGSAESGDGSDDSVSLVRRILTGEVTRVADLVASPDGAYLAVSTEDNRLLLVDVESGTARCVVSGPHYAWGTLAEDPAFSPDSKWLAWAEGTEVDGPRKIRIADVATITPLDITDGRFLDWSPTFTLDGRHLAFLSNRTFDPYYADEVFDLYFVPGTRPYLVPLSVDEPSPFAPTLKGRPVGGGEESKAGASIGGGPSTASSSADSGDSDHGDHSHPDGHGARHPFESHVDAEGISGRIVPFPVPAGHYSALTAAKGGVLWLESFRHGSLGDSMADTSHETEKPRLRRYDFAKREALTLADEAHAFDVTGDGARVLVRDGGTLRLQPADARPDNGEREPLDLDRIRVSVDPVAERRQGLREAWLLQRDCYWRDDLGGLDWPAVHGKYAPLAEAVATADDFVDLLWEMQGELGTSHAYAFEEIYGGDPARRHGRLGADLERDIEGQWRIARILPGDASVPHARSPFEAPGVGARVGDVLLAVDGRPVDVELGPGPLLAGKAGKPTEVLLWRDAEVGAEAVARLAAEDGTGGGGGSVGTVGSDGSGGTGGNGGEAGTVRRVVIVPLDDERLLRYQAWVSDRRAYVHERSGGRLGYVHLPDQAARGWAAFHRDLATQTAREGLICDTRDNRGGNTSALVVEQLMRRVMGWKLVRGKVPRTYPPQAVRGPLVAVCDEYSASDGDMINQHLKDLGVPVVGVRTWGGVVGVDSRFRLLDGVQVMQPKFMNWFDSVGYGLENHGCDPTVEVEYTPADANAGRDPQLDAAVDLALAELAEHPAAAPPDREWFL</sequence>
<evidence type="ECO:0000313" key="10">
    <source>
        <dbReference type="Proteomes" id="UP001500751"/>
    </source>
</evidence>
<keyword evidence="4" id="KW-0645">Protease</keyword>
<gene>
    <name evidence="9" type="ORF">GCM10009839_84810</name>
</gene>
<feature type="region of interest" description="Disordered" evidence="7">
    <location>
        <begin position="627"/>
        <end position="682"/>
    </location>
</feature>
<dbReference type="Gene3D" id="2.130.10.10">
    <property type="entry name" value="YVTN repeat-like/Quinoprotein amine dehydrogenase"/>
    <property type="match status" value="1"/>
</dbReference>
<dbReference type="Pfam" id="PF26550">
    <property type="entry name" value="Tricorn_2nd"/>
    <property type="match status" value="1"/>
</dbReference>